<gene>
    <name evidence="1" type="ORF">H9650_04215</name>
</gene>
<sequence length="118" mass="13796">MHIPFLLESLDIYSKNGFNHVKVIGVKARNIKYIVESPINNLKHIPLIASEYYSIYDLQLDFEKNMLQFYIKSVREASKEEILQSVFEAILVEYSPKKYGFFTSPREKGRAESALQFK</sequence>
<name>A0ABR8R6C6_9BACI</name>
<dbReference type="Proteomes" id="UP000640786">
    <property type="component" value="Unassembled WGS sequence"/>
</dbReference>
<reference evidence="1 2" key="1">
    <citation type="submission" date="2020-08" db="EMBL/GenBank/DDBJ databases">
        <title>A Genomic Blueprint of the Chicken Gut Microbiome.</title>
        <authorList>
            <person name="Gilroy R."/>
            <person name="Ravi A."/>
            <person name="Getino M."/>
            <person name="Pursley I."/>
            <person name="Horton D.L."/>
            <person name="Alikhan N.-F."/>
            <person name="Baker D."/>
            <person name="Gharbi K."/>
            <person name="Hall N."/>
            <person name="Watson M."/>
            <person name="Adriaenssens E.M."/>
            <person name="Foster-Nyarko E."/>
            <person name="Jarju S."/>
            <person name="Secka A."/>
            <person name="Antonio M."/>
            <person name="Oren A."/>
            <person name="Chaudhuri R."/>
            <person name="La Ragione R.M."/>
            <person name="Hildebrand F."/>
            <person name="Pallen M.J."/>
        </authorList>
    </citation>
    <scope>NUCLEOTIDE SEQUENCE [LARGE SCALE GENOMIC DNA]</scope>
    <source>
        <strain evidence="1 2">Sa2BUA9</strain>
    </source>
</reference>
<evidence type="ECO:0000313" key="1">
    <source>
        <dbReference type="EMBL" id="MBD7943315.1"/>
    </source>
</evidence>
<comment type="caution">
    <text evidence="1">The sequence shown here is derived from an EMBL/GenBank/DDBJ whole genome shotgun (WGS) entry which is preliminary data.</text>
</comment>
<keyword evidence="2" id="KW-1185">Reference proteome</keyword>
<dbReference type="RefSeq" id="WP_191696645.1">
    <property type="nucleotide sequence ID" value="NZ_JACSQO010000001.1"/>
</dbReference>
<accession>A0ABR8R6C6</accession>
<organism evidence="1 2">
    <name type="scientific">Psychrobacillus faecigallinarum</name>
    <dbReference type="NCBI Taxonomy" id="2762235"/>
    <lineage>
        <taxon>Bacteria</taxon>
        <taxon>Bacillati</taxon>
        <taxon>Bacillota</taxon>
        <taxon>Bacilli</taxon>
        <taxon>Bacillales</taxon>
        <taxon>Bacillaceae</taxon>
        <taxon>Psychrobacillus</taxon>
    </lineage>
</organism>
<protein>
    <submittedName>
        <fullName evidence="1">Uncharacterized protein</fullName>
    </submittedName>
</protein>
<dbReference type="EMBL" id="JACSQO010000001">
    <property type="protein sequence ID" value="MBD7943315.1"/>
    <property type="molecule type" value="Genomic_DNA"/>
</dbReference>
<proteinExistence type="predicted"/>
<evidence type="ECO:0000313" key="2">
    <source>
        <dbReference type="Proteomes" id="UP000640786"/>
    </source>
</evidence>